<organism evidence="1 2">
    <name type="scientific">Polymorphum gilvum (strain LMG 25793 / CGMCC 1.9160 / SL003B-26A1)</name>
    <dbReference type="NCBI Taxonomy" id="991905"/>
    <lineage>
        <taxon>Bacteria</taxon>
        <taxon>Pseudomonadati</taxon>
        <taxon>Pseudomonadota</taxon>
        <taxon>Alphaproteobacteria</taxon>
        <taxon>Rhodobacterales</taxon>
        <taxon>Paracoccaceae</taxon>
        <taxon>Polymorphum</taxon>
    </lineage>
</organism>
<dbReference type="HOGENOM" id="CLU_2495218_0_0_5"/>
<accession>F2J1W1</accession>
<keyword evidence="2" id="KW-1185">Reference proteome</keyword>
<evidence type="ECO:0000313" key="1">
    <source>
        <dbReference type="EMBL" id="ADZ72022.1"/>
    </source>
</evidence>
<gene>
    <name evidence="1" type="ordered locus">SL003B_3600</name>
</gene>
<evidence type="ECO:0000313" key="2">
    <source>
        <dbReference type="Proteomes" id="UP000008130"/>
    </source>
</evidence>
<sequence>MDGAETLAFEMSSNPEIAAKSRIKAPIRESSAGDVVQPGFPLLHEQQVEGFFEKGLNGGVFLRCDHAKLTCDPRIEMPGDKLGADA</sequence>
<proteinExistence type="predicted"/>
<dbReference type="EMBL" id="CP002568">
    <property type="protein sequence ID" value="ADZ72022.1"/>
    <property type="molecule type" value="Genomic_DNA"/>
</dbReference>
<reference evidence="1 2" key="1">
    <citation type="journal article" date="2011" name="J. Bacteriol.">
        <title>Complete genome sequence of Polymorphum gilvum SL003B-26A1T, a crude oil-degrading bacterium from oil-polluted saline soil.</title>
        <authorList>
            <person name="Li S.G."/>
            <person name="Tang Y.Q."/>
            <person name="Nie Y."/>
            <person name="Cai M."/>
            <person name="Wu X.L."/>
        </authorList>
    </citation>
    <scope>NUCLEOTIDE SEQUENCE [LARGE SCALE GENOMIC DNA]</scope>
    <source>
        <strain evidence="2">LMG 25793 / CGMCC 1.9160 / SL003B-26A1</strain>
    </source>
</reference>
<name>F2J1W1_POLGS</name>
<protein>
    <submittedName>
        <fullName evidence="1">Uncharacterized protein</fullName>
    </submittedName>
</protein>
<dbReference type="KEGG" id="pgv:SL003B_3600"/>
<dbReference type="Proteomes" id="UP000008130">
    <property type="component" value="Chromosome"/>
</dbReference>
<dbReference type="AlphaFoldDB" id="F2J1W1"/>